<reference evidence="1" key="1">
    <citation type="submission" date="2017-06" db="EMBL/GenBank/DDBJ databases">
        <authorList>
            <person name="Assis F.L."/>
            <person name="Abrahao J.S."/>
            <person name="Silva L."/>
            <person name="Khalil J.B."/>
            <person name="Rodrigues R."/>
            <person name="Silva L.S."/>
            <person name="Boratto P."/>
            <person name="Andrade M."/>
            <person name="Kroon E.G."/>
            <person name="Ribeiro B."/>
            <person name="Bergier I."/>
            <person name="Seligmann H."/>
            <person name="Ghigo E."/>
            <person name="Colson P."/>
            <person name="Levasseur A."/>
            <person name="Raoult D."/>
            <person name="Scola B.L."/>
        </authorList>
    </citation>
    <scope>NUCLEOTIDE SEQUENCE</scope>
    <source>
        <strain evidence="1">Deep ocean</strain>
    </source>
</reference>
<reference evidence="1" key="2">
    <citation type="journal article" date="2018" name="Nat. Commun.">
        <title>Tailed giant Tupanvirus possesses the most complete translational apparatus of the known virosphere.</title>
        <authorList>
            <person name="Abrahao J."/>
            <person name="Silva L."/>
            <person name="Silva L.S."/>
            <person name="Khalil J.Y.B."/>
            <person name="Rodrigues R."/>
            <person name="Arantes T."/>
            <person name="Assis F."/>
            <person name="Boratto P."/>
            <person name="Andrade M."/>
            <person name="Kroon E.G."/>
            <person name="Ribeiro B."/>
            <person name="Bergier I."/>
            <person name="Seligmann H."/>
            <person name="Ghigo E."/>
            <person name="Colson P."/>
            <person name="Levasseur A."/>
            <person name="Kroemer G."/>
            <person name="Raoult D."/>
            <person name="La Scola B."/>
        </authorList>
    </citation>
    <scope>NUCLEOTIDE SEQUENCE [LARGE SCALE GENOMIC DNA]</scope>
    <source>
        <strain evidence="1">Deep ocean</strain>
    </source>
</reference>
<evidence type="ECO:0000313" key="1">
    <source>
        <dbReference type="EMBL" id="QKU34457.1"/>
    </source>
</evidence>
<sequence length="37" mass="4348">MKKSHTVEYETPNAEVPFVKTLHQPFDNLWTKFIGTI</sequence>
<organism evidence="1">
    <name type="scientific">Tupanvirus deep ocean</name>
    <dbReference type="NCBI Taxonomy" id="2126984"/>
    <lineage>
        <taxon>Viruses</taxon>
        <taxon>Varidnaviria</taxon>
        <taxon>Bamfordvirae</taxon>
        <taxon>Nucleocytoviricota</taxon>
        <taxon>Megaviricetes</taxon>
        <taxon>Imitervirales</taxon>
        <taxon>Mimiviridae</taxon>
        <taxon>Megamimivirinae</taxon>
        <taxon>Tupanvirus</taxon>
        <taxon>Tupanvirus altamarinense</taxon>
    </lineage>
</organism>
<proteinExistence type="predicted"/>
<name>A0A6N1NNJ7_9VIRU</name>
<dbReference type="EMBL" id="MF405918">
    <property type="protein sequence ID" value="QKU34457.1"/>
    <property type="molecule type" value="Genomic_DNA"/>
</dbReference>
<protein>
    <submittedName>
        <fullName evidence="1">Putative ORFan</fullName>
    </submittedName>
</protein>
<dbReference type="RefSeq" id="YP_010781089.1">
    <property type="nucleotide sequence ID" value="NC_075038.1"/>
</dbReference>
<dbReference type="KEGG" id="vg:80517780"/>
<dbReference type="GeneID" id="80517780"/>
<accession>A0A6N1NNJ7</accession>